<name>A0A510X9X3_9GAMM</name>
<feature type="transmembrane region" description="Helical" evidence="8">
    <location>
        <begin position="46"/>
        <end position="64"/>
    </location>
</feature>
<evidence type="ECO:0000256" key="1">
    <source>
        <dbReference type="ARBA" id="ARBA00004651"/>
    </source>
</evidence>
<evidence type="ECO:0000256" key="3">
    <source>
        <dbReference type="ARBA" id="ARBA00022475"/>
    </source>
</evidence>
<dbReference type="EMBL" id="BJUK01000014">
    <property type="protein sequence ID" value="GEK47275.1"/>
    <property type="molecule type" value="Genomic_DNA"/>
</dbReference>
<evidence type="ECO:0000313" key="10">
    <source>
        <dbReference type="EMBL" id="GEK47275.1"/>
    </source>
</evidence>
<comment type="similarity">
    <text evidence="2">Belongs to the CPA3 antiporters (TC 2.A.63) subunit D family.</text>
</comment>
<keyword evidence="3" id="KW-1003">Cell membrane</keyword>
<dbReference type="PANTHER" id="PTHR42703:SF1">
    <property type="entry name" value="NA(+)_H(+) ANTIPORTER SUBUNIT D1"/>
    <property type="match status" value="1"/>
</dbReference>
<feature type="transmembrane region" description="Helical" evidence="8">
    <location>
        <begin position="312"/>
        <end position="337"/>
    </location>
</feature>
<comment type="caution">
    <text evidence="10">The sequence shown here is derived from an EMBL/GenBank/DDBJ whole genome shotgun (WGS) entry which is preliminary data.</text>
</comment>
<feature type="domain" description="NADH:quinone oxidoreductase/Mrp antiporter transmembrane" evidence="9">
    <location>
        <begin position="65"/>
        <end position="359"/>
    </location>
</feature>
<dbReference type="OrthoDB" id="9768329at2"/>
<feature type="transmembrane region" description="Helical" evidence="8">
    <location>
        <begin position="173"/>
        <end position="197"/>
    </location>
</feature>
<feature type="transmembrane region" description="Helical" evidence="8">
    <location>
        <begin position="349"/>
        <end position="369"/>
    </location>
</feature>
<dbReference type="AlphaFoldDB" id="A0A510X9X3"/>
<evidence type="ECO:0000313" key="11">
    <source>
        <dbReference type="Proteomes" id="UP000321275"/>
    </source>
</evidence>
<comment type="subcellular location">
    <subcellularLocation>
        <location evidence="1">Cell membrane</location>
        <topology evidence="1">Multi-pass membrane protein</topology>
    </subcellularLocation>
    <subcellularLocation>
        <location evidence="7">Membrane</location>
        <topology evidence="7">Multi-pass membrane protein</topology>
    </subcellularLocation>
</comment>
<feature type="transmembrane region" description="Helical" evidence="8">
    <location>
        <begin position="70"/>
        <end position="87"/>
    </location>
</feature>
<feature type="transmembrane region" description="Helical" evidence="8">
    <location>
        <begin position="266"/>
        <end position="291"/>
    </location>
</feature>
<dbReference type="PANTHER" id="PTHR42703">
    <property type="entry name" value="NADH DEHYDROGENASE"/>
    <property type="match status" value="1"/>
</dbReference>
<keyword evidence="4 7" id="KW-0812">Transmembrane</keyword>
<sequence length="419" mass="44711">MSPATWPSEGLAGLLILLTTLLVAGVAWHARGHLREHGVPAGRSHWLWPLLAAVWGFLTLIWLVSDLLTLYLALEGLGFCAVALMWLPGTREARRAGLYYLLASLSGSALILTSALLLYSHYGHLDFALLAQASAEDPRWRWLALAGLSTGLLVKAGAFPLHTWLPPAHAAAWAPVSALHAALIIKASLFLLIKLWWQLGPAAAPSMQLLGWLGAAAVLWGGLLAWRQATLKKVVAYSTVSQMGYLLLLFPLMASAEEGARQLAWQATWLLFITHALAKAAMFMAAGNLVLAMDCDDLKGLAGVGQQLPLSLLVFGVAGVSIMGLPPSGAFTAKWLLLESALAAGQWPWLLLLGLGSLLSAAYLFRVFAYCFTARAEAPPCRRVPSHLDIVPLGLALAALFLGLIAGWPVAWVQGGGLP</sequence>
<dbReference type="InterPro" id="IPR050586">
    <property type="entry name" value="CPA3_Na-H_Antiporter_D"/>
</dbReference>
<feature type="transmembrane region" description="Helical" evidence="8">
    <location>
        <begin position="209"/>
        <end position="227"/>
    </location>
</feature>
<evidence type="ECO:0000259" key="9">
    <source>
        <dbReference type="Pfam" id="PF00361"/>
    </source>
</evidence>
<evidence type="ECO:0000256" key="7">
    <source>
        <dbReference type="RuleBase" id="RU000320"/>
    </source>
</evidence>
<feature type="transmembrane region" description="Helical" evidence="8">
    <location>
        <begin position="99"/>
        <end position="122"/>
    </location>
</feature>
<dbReference type="PRINTS" id="PR01434">
    <property type="entry name" value="NADHDHGNASE5"/>
</dbReference>
<feature type="transmembrane region" description="Helical" evidence="8">
    <location>
        <begin position="12"/>
        <end position="34"/>
    </location>
</feature>
<dbReference type="RefSeq" id="WP_146802571.1">
    <property type="nucleotide sequence ID" value="NZ_BJUK01000014.1"/>
</dbReference>
<keyword evidence="5 8" id="KW-1133">Transmembrane helix</keyword>
<dbReference type="InterPro" id="IPR001750">
    <property type="entry name" value="ND/Mrp_TM"/>
</dbReference>
<proteinExistence type="inferred from homology"/>
<keyword evidence="11" id="KW-1185">Reference proteome</keyword>
<dbReference type="GO" id="GO:0005886">
    <property type="term" value="C:plasma membrane"/>
    <property type="evidence" value="ECO:0007669"/>
    <property type="project" value="UniProtKB-SubCell"/>
</dbReference>
<dbReference type="Pfam" id="PF00361">
    <property type="entry name" value="Proton_antipo_M"/>
    <property type="match status" value="1"/>
</dbReference>
<reference evidence="10 11" key="1">
    <citation type="submission" date="2019-07" db="EMBL/GenBank/DDBJ databases">
        <title>Whole genome shotgun sequence of Halomonas pacifica NBRC 102220.</title>
        <authorList>
            <person name="Hosoyama A."/>
            <person name="Uohara A."/>
            <person name="Ohji S."/>
            <person name="Ichikawa N."/>
        </authorList>
    </citation>
    <scope>NUCLEOTIDE SEQUENCE [LARGE SCALE GENOMIC DNA]</scope>
    <source>
        <strain evidence="10 11">NBRC 102220</strain>
    </source>
</reference>
<protein>
    <recommendedName>
        <fullName evidence="9">NADH:quinone oxidoreductase/Mrp antiporter transmembrane domain-containing protein</fullName>
    </recommendedName>
</protein>
<evidence type="ECO:0000256" key="5">
    <source>
        <dbReference type="ARBA" id="ARBA00022989"/>
    </source>
</evidence>
<accession>A0A510X9X3</accession>
<evidence type="ECO:0000256" key="8">
    <source>
        <dbReference type="SAM" id="Phobius"/>
    </source>
</evidence>
<evidence type="ECO:0000256" key="2">
    <source>
        <dbReference type="ARBA" id="ARBA00005346"/>
    </source>
</evidence>
<keyword evidence="6 8" id="KW-0472">Membrane</keyword>
<feature type="transmembrane region" description="Helical" evidence="8">
    <location>
        <begin position="142"/>
        <end position="161"/>
    </location>
</feature>
<gene>
    <name evidence="10" type="ORF">HPA02_15580</name>
</gene>
<dbReference type="Proteomes" id="UP000321275">
    <property type="component" value="Unassembled WGS sequence"/>
</dbReference>
<evidence type="ECO:0000256" key="6">
    <source>
        <dbReference type="ARBA" id="ARBA00023136"/>
    </source>
</evidence>
<evidence type="ECO:0000256" key="4">
    <source>
        <dbReference type="ARBA" id="ARBA00022692"/>
    </source>
</evidence>
<organism evidence="10 11">
    <name type="scientific">Bisbaumannia pacifica</name>
    <dbReference type="NCBI Taxonomy" id="77098"/>
    <lineage>
        <taxon>Bacteria</taxon>
        <taxon>Pseudomonadati</taxon>
        <taxon>Pseudomonadota</taxon>
        <taxon>Gammaproteobacteria</taxon>
        <taxon>Oceanospirillales</taxon>
        <taxon>Halomonadaceae</taxon>
        <taxon>Bisbaumannia</taxon>
    </lineage>
</organism>
<feature type="transmembrane region" description="Helical" evidence="8">
    <location>
        <begin position="390"/>
        <end position="411"/>
    </location>
</feature>
<feature type="transmembrane region" description="Helical" evidence="8">
    <location>
        <begin position="234"/>
        <end position="254"/>
    </location>
</feature>